<evidence type="ECO:0000313" key="2">
    <source>
        <dbReference type="Proteomes" id="UP000245379"/>
    </source>
</evidence>
<dbReference type="Proteomes" id="UP000245379">
    <property type="component" value="Unassembled WGS sequence"/>
</dbReference>
<protein>
    <recommendedName>
        <fullName evidence="3">Glycosyltransferase subfamily 4-like N-terminal domain-containing protein</fullName>
    </recommendedName>
</protein>
<dbReference type="EMBL" id="QGNZ01000004">
    <property type="protein sequence ID" value="PWS26401.1"/>
    <property type="molecule type" value="Genomic_DNA"/>
</dbReference>
<dbReference type="OrthoDB" id="772037at2"/>
<accession>A0A317EHX2</accession>
<name>A0A317EHX2_9SPHI</name>
<evidence type="ECO:0000313" key="1">
    <source>
        <dbReference type="EMBL" id="PWS26401.1"/>
    </source>
</evidence>
<sequence>MNKPKKLLFIHDRLPAEGISGMVIFLRHFKRLRNWEIHLLIPENSFNVDVVSKYPKNFFVHTFKLRQSWWPPFRENNALLVKIRLYLMRQSFEKVVKDVKPDVAISVLYHFYSVALAQLCAKIKLPSILFLHDRWDNKTADKSAQQIRFQYGAEAISKSSYVLSVTEHLVEHYVKDSVSNCEIFPPIPEGYHGISEKGAKQTIVYAGSVNQYHIQLFDQILKVLALKNYTLLVITNELAKLNTLTKTHKNLIAKQALPSNTEAMGFIADNASAILVNYGLSEADNPDAFYSFPSKFIEFVHLNIPIIASAPKDSPFHSFLTDHNWPFMLGEPTAESMTKQLENLNNLMIVDQCFGIQRQLAAGIFNPDKIQERLESIINQAIKTIDSE</sequence>
<gene>
    <name evidence="1" type="ORF">DHW03_16605</name>
</gene>
<dbReference type="SUPFAM" id="SSF53756">
    <property type="entry name" value="UDP-Glycosyltransferase/glycogen phosphorylase"/>
    <property type="match status" value="1"/>
</dbReference>
<comment type="caution">
    <text evidence="1">The sequence shown here is derived from an EMBL/GenBank/DDBJ whole genome shotgun (WGS) entry which is preliminary data.</text>
</comment>
<organism evidence="1 2">
    <name type="scientific">Pedobacter yonginense</name>
    <dbReference type="NCBI Taxonomy" id="651869"/>
    <lineage>
        <taxon>Bacteria</taxon>
        <taxon>Pseudomonadati</taxon>
        <taxon>Bacteroidota</taxon>
        <taxon>Sphingobacteriia</taxon>
        <taxon>Sphingobacteriales</taxon>
        <taxon>Sphingobacteriaceae</taxon>
        <taxon>Pedobacter</taxon>
    </lineage>
</organism>
<keyword evidence="2" id="KW-1185">Reference proteome</keyword>
<evidence type="ECO:0008006" key="3">
    <source>
        <dbReference type="Google" id="ProtNLM"/>
    </source>
</evidence>
<reference evidence="1 2" key="1">
    <citation type="submission" date="2018-05" db="EMBL/GenBank/DDBJ databases">
        <title>Pedobacter paludis sp. nov., isolated from wetland soil.</title>
        <authorList>
            <person name="Zhang Y."/>
            <person name="Wang G."/>
        </authorList>
    </citation>
    <scope>NUCLEOTIDE SEQUENCE [LARGE SCALE GENOMIC DNA]</scope>
    <source>
        <strain evidence="1 2">KCTC22721</strain>
    </source>
</reference>
<proteinExistence type="predicted"/>
<dbReference type="AlphaFoldDB" id="A0A317EHX2"/>